<dbReference type="RefSeq" id="WP_394317646.1">
    <property type="nucleotide sequence ID" value="NZ_JBHMQV010000009.1"/>
</dbReference>
<reference evidence="1 2" key="1">
    <citation type="submission" date="2024-09" db="EMBL/GenBank/DDBJ databases">
        <authorList>
            <person name="Sun Q."/>
            <person name="Mori K."/>
        </authorList>
    </citation>
    <scope>NUCLEOTIDE SEQUENCE [LARGE SCALE GENOMIC DNA]</scope>
    <source>
        <strain evidence="1 2">JCM 4557</strain>
    </source>
</reference>
<evidence type="ECO:0008006" key="3">
    <source>
        <dbReference type="Google" id="ProtNLM"/>
    </source>
</evidence>
<evidence type="ECO:0000313" key="2">
    <source>
        <dbReference type="Proteomes" id="UP001589887"/>
    </source>
</evidence>
<keyword evidence="2" id="KW-1185">Reference proteome</keyword>
<organism evidence="1 2">
    <name type="scientific">Streptomyces noboritoensis</name>
    <dbReference type="NCBI Taxonomy" id="67337"/>
    <lineage>
        <taxon>Bacteria</taxon>
        <taxon>Bacillati</taxon>
        <taxon>Actinomycetota</taxon>
        <taxon>Actinomycetes</taxon>
        <taxon>Kitasatosporales</taxon>
        <taxon>Streptomycetaceae</taxon>
        <taxon>Streptomyces</taxon>
    </lineage>
</organism>
<comment type="caution">
    <text evidence="1">The sequence shown here is derived from an EMBL/GenBank/DDBJ whole genome shotgun (WGS) entry which is preliminary data.</text>
</comment>
<name>A0ABV6TF69_9ACTN</name>
<gene>
    <name evidence="1" type="ORF">ACFH04_09035</name>
</gene>
<sequence>MKRPKIDHAATTLELRASGLEPVDRYPGVTSKPFAARCVQPSCKGHVEPFPVYLNAVRRLAEKGRVGCVHCNKRYRERQRRADMIRLGNMLPMVAIPDVRTPVRAWCMRCWKVCEPGPRLDNIKNGKQGGCDHCGGKRRLPDDVARERARAWGYIPDPDIPYENDATKWPGRCLAKGHHCAPVLNAHKRSGPCGACAENGFKPHQPALLYLVTNAALVAAKIGICEDSPRNRRLYEHRLNGWTTIETMRFAVGADARAVEDTVVRTWRARHLPPVLDNGYGYSGYSETVSLGDVRVSEIWAEVCAVADRLATATG</sequence>
<proteinExistence type="predicted"/>
<accession>A0ABV6TF69</accession>
<protein>
    <recommendedName>
        <fullName evidence="3">GIY-YIG nuclease family protein</fullName>
    </recommendedName>
</protein>
<dbReference type="EMBL" id="JBHMQV010000009">
    <property type="protein sequence ID" value="MFC0843856.1"/>
    <property type="molecule type" value="Genomic_DNA"/>
</dbReference>
<evidence type="ECO:0000313" key="1">
    <source>
        <dbReference type="EMBL" id="MFC0843856.1"/>
    </source>
</evidence>
<dbReference type="Proteomes" id="UP001589887">
    <property type="component" value="Unassembled WGS sequence"/>
</dbReference>